<comment type="function">
    <text evidence="8">Transfers a GMP moiety from GTP to Mo-molybdopterin (Mo-MPT) cofactor (Moco or molybdenum cofactor) to form Mo-molybdopterin guanine dinucleotide (Mo-MGD) cofactor.</text>
</comment>
<gene>
    <name evidence="8" type="primary">mobA</name>
    <name evidence="10" type="ORF">BA724_15145</name>
</gene>
<comment type="domain">
    <text evidence="8">The N-terminal domain determines nucleotide recognition and specific binding, while the C-terminal domain determines the specific binding to the target protein.</text>
</comment>
<protein>
    <recommendedName>
        <fullName evidence="8">Probable molybdenum cofactor guanylyltransferase</fullName>
        <shortName evidence="8">MoCo guanylyltransferase</shortName>
        <ecNumber evidence="8">2.7.7.77</ecNumber>
    </recommendedName>
    <alternativeName>
        <fullName evidence="8">GTP:molybdopterin guanylyltransferase</fullName>
    </alternativeName>
    <alternativeName>
        <fullName evidence="8">Mo-MPT guanylyltransferase</fullName>
    </alternativeName>
    <alternativeName>
        <fullName evidence="8">Molybdopterin guanylyltransferase</fullName>
    </alternativeName>
    <alternativeName>
        <fullName evidence="8">Molybdopterin-guanine dinucleotide synthase</fullName>
        <shortName evidence="8">MGD synthase</shortName>
    </alternativeName>
</protein>
<dbReference type="InterPro" id="IPR025877">
    <property type="entry name" value="MobA-like_NTP_Trfase"/>
</dbReference>
<comment type="cofactor">
    <cofactor evidence="8">
        <name>Mg(2+)</name>
        <dbReference type="ChEBI" id="CHEBI:18420"/>
    </cofactor>
</comment>
<evidence type="ECO:0000313" key="10">
    <source>
        <dbReference type="EMBL" id="OES46344.1"/>
    </source>
</evidence>
<keyword evidence="6 8" id="KW-0342">GTP-binding</keyword>
<keyword evidence="2 8" id="KW-0808">Transferase</keyword>
<dbReference type="PANTHER" id="PTHR19136:SF81">
    <property type="entry name" value="MOLYBDENUM COFACTOR GUANYLYLTRANSFERASE"/>
    <property type="match status" value="1"/>
</dbReference>
<comment type="caution">
    <text evidence="10">The sequence shown here is derived from an EMBL/GenBank/DDBJ whole genome shotgun (WGS) entry which is preliminary data.</text>
</comment>
<evidence type="ECO:0000256" key="6">
    <source>
        <dbReference type="ARBA" id="ARBA00023134"/>
    </source>
</evidence>
<keyword evidence="4 8" id="KW-0547">Nucleotide-binding</keyword>
<keyword evidence="11" id="KW-1185">Reference proteome</keyword>
<reference evidence="10 11" key="1">
    <citation type="submission" date="2016-06" db="EMBL/GenBank/DDBJ databases">
        <title>Domibacillus iocasae genome sequencing.</title>
        <authorList>
            <person name="Verma A."/>
            <person name="Pal Y."/>
            <person name="Ojha A.K."/>
            <person name="Krishnamurthi S."/>
        </authorList>
    </citation>
    <scope>NUCLEOTIDE SEQUENCE [LARGE SCALE GENOMIC DNA]</scope>
    <source>
        <strain evidence="10 11">DSM 29979</strain>
    </source>
</reference>
<dbReference type="GO" id="GO:0046872">
    <property type="term" value="F:metal ion binding"/>
    <property type="evidence" value="ECO:0007669"/>
    <property type="project" value="UniProtKB-KW"/>
</dbReference>
<dbReference type="Gene3D" id="3.90.550.10">
    <property type="entry name" value="Spore Coat Polysaccharide Biosynthesis Protein SpsA, Chain A"/>
    <property type="match status" value="1"/>
</dbReference>
<dbReference type="Pfam" id="PF12804">
    <property type="entry name" value="NTP_transf_3"/>
    <property type="match status" value="1"/>
</dbReference>
<evidence type="ECO:0000256" key="8">
    <source>
        <dbReference type="HAMAP-Rule" id="MF_00316"/>
    </source>
</evidence>
<evidence type="ECO:0000256" key="3">
    <source>
        <dbReference type="ARBA" id="ARBA00022723"/>
    </source>
</evidence>
<sequence length="192" mass="22171">MKTAGIVLAGGQSSRYGRPKMFEIYNGKPFYVYSVHALAENKLEPVIISTNSLLADGFDKTEVDLIVEKDTHNGPLFAIHHVMKQYDEPEWFFVLSADIPFVTSAFVHRLLQHRHSDYNAIVPVHGEKLQPLLALYHRRCLPVMDTVLQENKRSLMALLKNTKFKTIPFDEEERFFININSENDFKEYKGLK</sequence>
<dbReference type="InterPro" id="IPR013482">
    <property type="entry name" value="Molybde_CF_guanTrfase"/>
</dbReference>
<feature type="binding site" evidence="8">
    <location>
        <position position="20"/>
    </location>
    <ligand>
        <name>GTP</name>
        <dbReference type="ChEBI" id="CHEBI:37565"/>
    </ligand>
</feature>
<accession>A0A1E7DTD9</accession>
<comment type="similarity">
    <text evidence="8">Belongs to the MobA family.</text>
</comment>
<organism evidence="10 11">
    <name type="scientific">Domibacillus iocasae</name>
    <dbReference type="NCBI Taxonomy" id="1714016"/>
    <lineage>
        <taxon>Bacteria</taxon>
        <taxon>Bacillati</taxon>
        <taxon>Bacillota</taxon>
        <taxon>Bacilli</taxon>
        <taxon>Bacillales</taxon>
        <taxon>Bacillaceae</taxon>
        <taxon>Domibacillus</taxon>
    </lineage>
</organism>
<feature type="binding site" evidence="8">
    <location>
        <begin position="8"/>
        <end position="10"/>
    </location>
    <ligand>
        <name>GTP</name>
        <dbReference type="ChEBI" id="CHEBI:37565"/>
    </ligand>
</feature>
<proteinExistence type="inferred from homology"/>
<evidence type="ECO:0000256" key="2">
    <source>
        <dbReference type="ARBA" id="ARBA00022679"/>
    </source>
</evidence>
<dbReference type="EC" id="2.7.7.77" evidence="8"/>
<comment type="catalytic activity">
    <reaction evidence="8">
        <text>Mo-molybdopterin + GTP + H(+) = Mo-molybdopterin guanine dinucleotide + diphosphate</text>
        <dbReference type="Rhea" id="RHEA:34243"/>
        <dbReference type="ChEBI" id="CHEBI:15378"/>
        <dbReference type="ChEBI" id="CHEBI:33019"/>
        <dbReference type="ChEBI" id="CHEBI:37565"/>
        <dbReference type="ChEBI" id="CHEBI:71302"/>
        <dbReference type="ChEBI" id="CHEBI:71310"/>
        <dbReference type="EC" id="2.7.7.77"/>
    </reaction>
</comment>
<dbReference type="GO" id="GO:0005737">
    <property type="term" value="C:cytoplasm"/>
    <property type="evidence" value="ECO:0007669"/>
    <property type="project" value="UniProtKB-SubCell"/>
</dbReference>
<dbReference type="RefSeq" id="WP_069937082.1">
    <property type="nucleotide sequence ID" value="NZ_MAMP01000003.1"/>
</dbReference>
<keyword evidence="10" id="KW-0548">Nucleotidyltransferase</keyword>
<keyword evidence="1 8" id="KW-0963">Cytoplasm</keyword>
<keyword evidence="3 8" id="KW-0479">Metal-binding</keyword>
<evidence type="ECO:0000259" key="9">
    <source>
        <dbReference type="Pfam" id="PF12804"/>
    </source>
</evidence>
<dbReference type="SUPFAM" id="SSF53448">
    <property type="entry name" value="Nucleotide-diphospho-sugar transferases"/>
    <property type="match status" value="1"/>
</dbReference>
<keyword evidence="7 8" id="KW-0501">Molybdenum cofactor biosynthesis</keyword>
<dbReference type="GO" id="GO:0005525">
    <property type="term" value="F:GTP binding"/>
    <property type="evidence" value="ECO:0007669"/>
    <property type="project" value="UniProtKB-UniRule"/>
</dbReference>
<keyword evidence="5 8" id="KW-0460">Magnesium</keyword>
<evidence type="ECO:0000256" key="1">
    <source>
        <dbReference type="ARBA" id="ARBA00022490"/>
    </source>
</evidence>
<dbReference type="GO" id="GO:0061603">
    <property type="term" value="F:molybdenum cofactor guanylyltransferase activity"/>
    <property type="evidence" value="ECO:0007669"/>
    <property type="project" value="UniProtKB-EC"/>
</dbReference>
<dbReference type="PANTHER" id="PTHR19136">
    <property type="entry name" value="MOLYBDENUM COFACTOR GUANYLYLTRANSFERASE"/>
    <property type="match status" value="1"/>
</dbReference>
<feature type="domain" description="MobA-like NTP transferase" evidence="9">
    <location>
        <begin position="5"/>
        <end position="159"/>
    </location>
</feature>
<dbReference type="AlphaFoldDB" id="A0A1E7DTD9"/>
<evidence type="ECO:0000313" key="11">
    <source>
        <dbReference type="Proteomes" id="UP000095658"/>
    </source>
</evidence>
<evidence type="ECO:0000256" key="4">
    <source>
        <dbReference type="ARBA" id="ARBA00022741"/>
    </source>
</evidence>
<comment type="subcellular location">
    <subcellularLocation>
        <location evidence="8">Cytoplasm</location>
    </subcellularLocation>
</comment>
<dbReference type="InterPro" id="IPR029044">
    <property type="entry name" value="Nucleotide-diphossugar_trans"/>
</dbReference>
<dbReference type="CDD" id="cd02503">
    <property type="entry name" value="MobA"/>
    <property type="match status" value="1"/>
</dbReference>
<dbReference type="OrthoDB" id="9788394at2"/>
<dbReference type="Proteomes" id="UP000095658">
    <property type="component" value="Unassembled WGS sequence"/>
</dbReference>
<evidence type="ECO:0000256" key="5">
    <source>
        <dbReference type="ARBA" id="ARBA00022842"/>
    </source>
</evidence>
<dbReference type="HAMAP" id="MF_00316">
    <property type="entry name" value="MobA"/>
    <property type="match status" value="1"/>
</dbReference>
<dbReference type="EMBL" id="MAMP01000003">
    <property type="protein sequence ID" value="OES46344.1"/>
    <property type="molecule type" value="Genomic_DNA"/>
</dbReference>
<comment type="caution">
    <text evidence="8">Lacks conserved residue(s) required for the propagation of feature annotation.</text>
</comment>
<feature type="binding site" evidence="8">
    <location>
        <position position="98"/>
    </location>
    <ligand>
        <name>GTP</name>
        <dbReference type="ChEBI" id="CHEBI:37565"/>
    </ligand>
</feature>
<feature type="binding site" evidence="8">
    <location>
        <position position="98"/>
    </location>
    <ligand>
        <name>Mg(2+)</name>
        <dbReference type="ChEBI" id="CHEBI:18420"/>
    </ligand>
</feature>
<name>A0A1E7DTD9_9BACI</name>
<dbReference type="GO" id="GO:0006777">
    <property type="term" value="P:Mo-molybdopterin cofactor biosynthetic process"/>
    <property type="evidence" value="ECO:0007669"/>
    <property type="project" value="UniProtKB-KW"/>
</dbReference>
<dbReference type="STRING" id="1714016.BA724_15145"/>
<evidence type="ECO:0000256" key="7">
    <source>
        <dbReference type="ARBA" id="ARBA00023150"/>
    </source>
</evidence>